<reference evidence="2 3" key="1">
    <citation type="submission" date="2018-05" db="EMBL/GenBank/DDBJ databases">
        <title>Nocardioides silvaticus genome.</title>
        <authorList>
            <person name="Li C."/>
            <person name="Wang G."/>
        </authorList>
    </citation>
    <scope>NUCLEOTIDE SEQUENCE [LARGE SCALE GENOMIC DNA]</scope>
    <source>
        <strain evidence="2 3">CCTCC AB 2018079</strain>
    </source>
</reference>
<evidence type="ECO:0000256" key="1">
    <source>
        <dbReference type="SAM" id="MobiDB-lite"/>
    </source>
</evidence>
<feature type="region of interest" description="Disordered" evidence="1">
    <location>
        <begin position="120"/>
        <end position="146"/>
    </location>
</feature>
<proteinExistence type="predicted"/>
<organism evidence="2 3">
    <name type="scientific">Nocardioides silvaticus</name>
    <dbReference type="NCBI Taxonomy" id="2201891"/>
    <lineage>
        <taxon>Bacteria</taxon>
        <taxon>Bacillati</taxon>
        <taxon>Actinomycetota</taxon>
        <taxon>Actinomycetes</taxon>
        <taxon>Propionibacteriales</taxon>
        <taxon>Nocardioidaceae</taxon>
        <taxon>Nocardioides</taxon>
    </lineage>
</organism>
<comment type="caution">
    <text evidence="2">The sequence shown here is derived from an EMBL/GenBank/DDBJ whole genome shotgun (WGS) entry which is preliminary data.</text>
</comment>
<evidence type="ECO:0000313" key="3">
    <source>
        <dbReference type="Proteomes" id="UP000245507"/>
    </source>
</evidence>
<sequence>MSETSVRPPLTREDAERVTQRIALRLETIADNIDAVVDLIEQARDGEAHQALGYDSWPAYVADRFGDALAHLRGAERLTVALALSATGMSTRAIASVTGVSQPTVVRDLQTQVIHDASPGRVVGIDGKSYPRPDPTPPIPKPRRRPLTDQWRANQWELRKVVERYERHTEDDRFRANREGLAHHAGELEEFIERLATVRDRLAGDGGPS</sequence>
<name>A0A316TD73_9ACTN</name>
<keyword evidence="3" id="KW-1185">Reference proteome</keyword>
<evidence type="ECO:0000313" key="2">
    <source>
        <dbReference type="EMBL" id="PWN00979.1"/>
    </source>
</evidence>
<dbReference type="EMBL" id="QGDD01000012">
    <property type="protein sequence ID" value="PWN00979.1"/>
    <property type="molecule type" value="Genomic_DNA"/>
</dbReference>
<protein>
    <submittedName>
        <fullName evidence="2">Uncharacterized protein</fullName>
    </submittedName>
</protein>
<gene>
    <name evidence="2" type="ORF">DJ010_20370</name>
</gene>
<dbReference type="Proteomes" id="UP000245507">
    <property type="component" value="Unassembled WGS sequence"/>
</dbReference>
<accession>A0A316TD73</accession>
<dbReference type="AlphaFoldDB" id="A0A316TD73"/>